<gene>
    <name evidence="1" type="ORF">CYMTET_25058</name>
</gene>
<comment type="caution">
    <text evidence="1">The sequence shown here is derived from an EMBL/GenBank/DDBJ whole genome shotgun (WGS) entry which is preliminary data.</text>
</comment>
<reference evidence="1 2" key="1">
    <citation type="journal article" date="2015" name="Genome Biol. Evol.">
        <title>Comparative Genomics of a Bacterivorous Green Alga Reveals Evolutionary Causalities and Consequences of Phago-Mixotrophic Mode of Nutrition.</title>
        <authorList>
            <person name="Burns J.A."/>
            <person name="Paasch A."/>
            <person name="Narechania A."/>
            <person name="Kim E."/>
        </authorList>
    </citation>
    <scope>NUCLEOTIDE SEQUENCE [LARGE SCALE GENOMIC DNA]</scope>
    <source>
        <strain evidence="1 2">PLY_AMNH</strain>
    </source>
</reference>
<accession>A0AAE0FVC2</accession>
<keyword evidence="2" id="KW-1185">Reference proteome</keyword>
<evidence type="ECO:0000313" key="2">
    <source>
        <dbReference type="Proteomes" id="UP001190700"/>
    </source>
</evidence>
<dbReference type="AlphaFoldDB" id="A0AAE0FVC2"/>
<evidence type="ECO:0000313" key="1">
    <source>
        <dbReference type="EMBL" id="KAK3266310.1"/>
    </source>
</evidence>
<organism evidence="1 2">
    <name type="scientific">Cymbomonas tetramitiformis</name>
    <dbReference type="NCBI Taxonomy" id="36881"/>
    <lineage>
        <taxon>Eukaryota</taxon>
        <taxon>Viridiplantae</taxon>
        <taxon>Chlorophyta</taxon>
        <taxon>Pyramimonadophyceae</taxon>
        <taxon>Pyramimonadales</taxon>
        <taxon>Pyramimonadaceae</taxon>
        <taxon>Cymbomonas</taxon>
    </lineage>
</organism>
<dbReference type="EMBL" id="LGRX02013221">
    <property type="protein sequence ID" value="KAK3266310.1"/>
    <property type="molecule type" value="Genomic_DNA"/>
</dbReference>
<dbReference type="Proteomes" id="UP001190700">
    <property type="component" value="Unassembled WGS sequence"/>
</dbReference>
<proteinExistence type="predicted"/>
<protein>
    <submittedName>
        <fullName evidence="1">Uncharacterized protein</fullName>
    </submittedName>
</protein>
<sequence length="106" mass="11946">MDRATSVDERTPEEVEEMLRQHLRGMRTLHLRRNLLTEAGLGVEDESERMLLTQAFKKVPSFLSPLPCSERLAAQTFSHRLPDTSAASAVWCRYDVSVPSGRCGNT</sequence>
<name>A0AAE0FVC2_9CHLO</name>